<dbReference type="EMBL" id="JAHZIK010000076">
    <property type="protein sequence ID" value="MBW7453461.1"/>
    <property type="molecule type" value="Genomic_DNA"/>
</dbReference>
<organism evidence="1 2">
    <name type="scientific">Paenibacillus sepulcri</name>
    <dbReference type="NCBI Taxonomy" id="359917"/>
    <lineage>
        <taxon>Bacteria</taxon>
        <taxon>Bacillati</taxon>
        <taxon>Bacillota</taxon>
        <taxon>Bacilli</taxon>
        <taxon>Bacillales</taxon>
        <taxon>Paenibacillaceae</taxon>
        <taxon>Paenibacillus</taxon>
    </lineage>
</organism>
<dbReference type="InterPro" id="IPR025551">
    <property type="entry name" value="WapI/YxiJ-like"/>
</dbReference>
<sequence length="131" mass="16220">MKKLIDEIVQIYHHETIGPFPYKDFRQLKYDFTEEFRRNASHELITADFNTYMMFIYGLSSGGIVKKLEDPLERYKTMEWLNKSFFEWFPKYKFLEPYDFSEYEQLHKTWKVIEKLRQKLIELIKLKEIEK</sequence>
<evidence type="ECO:0000313" key="2">
    <source>
        <dbReference type="Proteomes" id="UP001519887"/>
    </source>
</evidence>
<proteinExistence type="predicted"/>
<dbReference type="Pfam" id="PF14176">
    <property type="entry name" value="YxiJ"/>
    <property type="match status" value="1"/>
</dbReference>
<dbReference type="Proteomes" id="UP001519887">
    <property type="component" value="Unassembled WGS sequence"/>
</dbReference>
<reference evidence="1 2" key="1">
    <citation type="submission" date="2021-07" db="EMBL/GenBank/DDBJ databases">
        <title>Paenibacillus radiodurans sp. nov., isolated from the southeastern edge of Tengger Desert.</title>
        <authorList>
            <person name="Zhang G."/>
        </authorList>
    </citation>
    <scope>NUCLEOTIDE SEQUENCE [LARGE SCALE GENOMIC DNA]</scope>
    <source>
        <strain evidence="1 2">CCM 7311</strain>
    </source>
</reference>
<evidence type="ECO:0000313" key="1">
    <source>
        <dbReference type="EMBL" id="MBW7453461.1"/>
    </source>
</evidence>
<keyword evidence="2" id="KW-1185">Reference proteome</keyword>
<name>A0ABS7BXT4_9BACL</name>
<dbReference type="RefSeq" id="WP_210044748.1">
    <property type="nucleotide sequence ID" value="NZ_JBHLVU010000077.1"/>
</dbReference>
<gene>
    <name evidence="1" type="ORF">K0U00_05350</name>
</gene>
<comment type="caution">
    <text evidence="1">The sequence shown here is derived from an EMBL/GenBank/DDBJ whole genome shotgun (WGS) entry which is preliminary data.</text>
</comment>
<accession>A0ABS7BXT4</accession>
<protein>
    <submittedName>
        <fullName evidence="1">YxiJ-like family protein</fullName>
    </submittedName>
</protein>